<dbReference type="Gene3D" id="1.20.1550.10">
    <property type="entry name" value="DsbB-like"/>
    <property type="match status" value="1"/>
</dbReference>
<evidence type="ECO:0000313" key="6">
    <source>
        <dbReference type="EMBL" id="SLN42959.1"/>
    </source>
</evidence>
<sequence>MISRKTLILIASAGSAAMLVGAWGFQYIGGMAPCKLCYWQRYPHAAAFVIGLLALFLPGRWLPLLGGFAALATAGIGIYHTGVERGWWEGPSTCTSGPIGGLTPEQLMEQIMSAPLTRCDEVPWELFTLSMASWNAIVSLGLAAIWFAAARAAR</sequence>
<dbReference type="PIRSF" id="PIRSF033913">
    <property type="entry name" value="S-S_format_DsbB"/>
    <property type="match status" value="1"/>
</dbReference>
<feature type="transmembrane region" description="Helical" evidence="5">
    <location>
        <begin position="41"/>
        <end position="57"/>
    </location>
</feature>
<accession>A0A1Y5SKK1</accession>
<dbReference type="AlphaFoldDB" id="A0A1Y5SKK1"/>
<dbReference type="InterPro" id="IPR024199">
    <property type="entry name" value="Uncharacterised_DsbB"/>
</dbReference>
<comment type="subcellular location">
    <subcellularLocation>
        <location evidence="1">Membrane</location>
        <topology evidence="1">Multi-pass membrane protein</topology>
    </subcellularLocation>
</comment>
<proteinExistence type="predicted"/>
<keyword evidence="2 5" id="KW-0812">Transmembrane</keyword>
<dbReference type="GO" id="GO:0016020">
    <property type="term" value="C:membrane"/>
    <property type="evidence" value="ECO:0007669"/>
    <property type="project" value="UniProtKB-SubCell"/>
</dbReference>
<feature type="transmembrane region" description="Helical" evidence="5">
    <location>
        <begin position="7"/>
        <end position="29"/>
    </location>
</feature>
<keyword evidence="3 5" id="KW-1133">Transmembrane helix</keyword>
<evidence type="ECO:0000256" key="4">
    <source>
        <dbReference type="ARBA" id="ARBA00023136"/>
    </source>
</evidence>
<name>A0A1Y5SKK1_9RHOB</name>
<dbReference type="RefSeq" id="WP_085795729.1">
    <property type="nucleotide sequence ID" value="NZ_FWFO01000001.1"/>
</dbReference>
<dbReference type="InterPro" id="IPR003752">
    <property type="entry name" value="DiS_bond_form_DsbB/BdbC"/>
</dbReference>
<gene>
    <name evidence="6" type="primary">dsbB</name>
    <name evidence="6" type="ORF">TRL7639_02228</name>
</gene>
<keyword evidence="7" id="KW-1185">Reference proteome</keyword>
<feature type="transmembrane region" description="Helical" evidence="5">
    <location>
        <begin position="132"/>
        <end position="150"/>
    </location>
</feature>
<evidence type="ECO:0000256" key="3">
    <source>
        <dbReference type="ARBA" id="ARBA00022989"/>
    </source>
</evidence>
<protein>
    <submittedName>
        <fullName evidence="6">Disulfide bond formation protein B</fullName>
    </submittedName>
</protein>
<dbReference type="GO" id="GO:0015035">
    <property type="term" value="F:protein-disulfide reductase activity"/>
    <property type="evidence" value="ECO:0007669"/>
    <property type="project" value="InterPro"/>
</dbReference>
<keyword evidence="4 5" id="KW-0472">Membrane</keyword>
<dbReference type="GO" id="GO:0006457">
    <property type="term" value="P:protein folding"/>
    <property type="evidence" value="ECO:0007669"/>
    <property type="project" value="InterPro"/>
</dbReference>
<dbReference type="InterPro" id="IPR023380">
    <property type="entry name" value="DsbB-like_sf"/>
</dbReference>
<organism evidence="6 7">
    <name type="scientific">Falsiruegeria litorea R37</name>
    <dbReference type="NCBI Taxonomy" id="1200284"/>
    <lineage>
        <taxon>Bacteria</taxon>
        <taxon>Pseudomonadati</taxon>
        <taxon>Pseudomonadota</taxon>
        <taxon>Alphaproteobacteria</taxon>
        <taxon>Rhodobacterales</taxon>
        <taxon>Roseobacteraceae</taxon>
        <taxon>Falsiruegeria</taxon>
    </lineage>
</organism>
<dbReference type="Pfam" id="PF02600">
    <property type="entry name" value="DsbB"/>
    <property type="match status" value="1"/>
</dbReference>
<dbReference type="SUPFAM" id="SSF158442">
    <property type="entry name" value="DsbB-like"/>
    <property type="match status" value="1"/>
</dbReference>
<dbReference type="Proteomes" id="UP000193077">
    <property type="component" value="Unassembled WGS sequence"/>
</dbReference>
<dbReference type="EMBL" id="FWFO01000001">
    <property type="protein sequence ID" value="SLN42959.1"/>
    <property type="molecule type" value="Genomic_DNA"/>
</dbReference>
<reference evidence="6 7" key="1">
    <citation type="submission" date="2017-03" db="EMBL/GenBank/DDBJ databases">
        <authorList>
            <person name="Afonso C.L."/>
            <person name="Miller P.J."/>
            <person name="Scott M.A."/>
            <person name="Spackman E."/>
            <person name="Goraichik I."/>
            <person name="Dimitrov K.M."/>
            <person name="Suarez D.L."/>
            <person name="Swayne D.E."/>
        </authorList>
    </citation>
    <scope>NUCLEOTIDE SEQUENCE [LARGE SCALE GENOMIC DNA]</scope>
    <source>
        <strain evidence="6 7">CECT 7639</strain>
    </source>
</reference>
<feature type="transmembrane region" description="Helical" evidence="5">
    <location>
        <begin position="64"/>
        <end position="82"/>
    </location>
</feature>
<evidence type="ECO:0000256" key="5">
    <source>
        <dbReference type="SAM" id="Phobius"/>
    </source>
</evidence>
<evidence type="ECO:0000256" key="2">
    <source>
        <dbReference type="ARBA" id="ARBA00022692"/>
    </source>
</evidence>
<dbReference type="OrthoDB" id="9808637at2"/>
<evidence type="ECO:0000313" key="7">
    <source>
        <dbReference type="Proteomes" id="UP000193077"/>
    </source>
</evidence>
<evidence type="ECO:0000256" key="1">
    <source>
        <dbReference type="ARBA" id="ARBA00004141"/>
    </source>
</evidence>